<dbReference type="AlphaFoldDB" id="A0A4U8UL04"/>
<evidence type="ECO:0000313" key="2">
    <source>
        <dbReference type="EMBL" id="TMS33634.1"/>
    </source>
</evidence>
<comment type="caution">
    <text evidence="2">The sequence shown here is derived from an EMBL/GenBank/DDBJ whole genome shotgun (WGS) entry which is preliminary data.</text>
</comment>
<feature type="chain" id="PRO_5020839932" description="SGNH hydrolase-type esterase domain-containing protein" evidence="1">
    <location>
        <begin position="43"/>
        <end position="302"/>
    </location>
</feature>
<feature type="signal peptide" evidence="1">
    <location>
        <begin position="1"/>
        <end position="42"/>
    </location>
</feature>
<dbReference type="InterPro" id="IPR036514">
    <property type="entry name" value="SGNH_hydro_sf"/>
</dbReference>
<keyword evidence="1" id="KW-0732">Signal</keyword>
<evidence type="ECO:0000313" key="3">
    <source>
        <dbReference type="Proteomes" id="UP000298663"/>
    </source>
</evidence>
<dbReference type="EMBL" id="AZBU02000001">
    <property type="protein sequence ID" value="TMS33634.1"/>
    <property type="molecule type" value="Genomic_DNA"/>
</dbReference>
<reference evidence="2 3" key="1">
    <citation type="journal article" date="2015" name="Genome Biol.">
        <title>Comparative genomics of Steinernema reveals deeply conserved gene regulatory networks.</title>
        <authorList>
            <person name="Dillman A.R."/>
            <person name="Macchietto M."/>
            <person name="Porter C.F."/>
            <person name="Rogers A."/>
            <person name="Williams B."/>
            <person name="Antoshechkin I."/>
            <person name="Lee M.M."/>
            <person name="Goodwin Z."/>
            <person name="Lu X."/>
            <person name="Lewis E.E."/>
            <person name="Goodrich-Blair H."/>
            <person name="Stock S.P."/>
            <person name="Adams B.J."/>
            <person name="Sternberg P.W."/>
            <person name="Mortazavi A."/>
        </authorList>
    </citation>
    <scope>NUCLEOTIDE SEQUENCE [LARGE SCALE GENOMIC DNA]</scope>
    <source>
        <strain evidence="2 3">ALL</strain>
    </source>
</reference>
<dbReference type="Pfam" id="PF00657">
    <property type="entry name" value="Lipase_GDSL"/>
    <property type="match status" value="1"/>
</dbReference>
<evidence type="ECO:0000256" key="1">
    <source>
        <dbReference type="SAM" id="SignalP"/>
    </source>
</evidence>
<keyword evidence="3" id="KW-1185">Reference proteome</keyword>
<dbReference type="InterPro" id="IPR001087">
    <property type="entry name" value="GDSL"/>
</dbReference>
<dbReference type="OrthoDB" id="1600564at2759"/>
<proteinExistence type="predicted"/>
<gene>
    <name evidence="2" type="ORF">L596_001355</name>
</gene>
<dbReference type="Proteomes" id="UP000298663">
    <property type="component" value="Unassembled WGS sequence"/>
</dbReference>
<organism evidence="2 3">
    <name type="scientific">Steinernema carpocapsae</name>
    <name type="common">Entomopathogenic nematode</name>
    <dbReference type="NCBI Taxonomy" id="34508"/>
    <lineage>
        <taxon>Eukaryota</taxon>
        <taxon>Metazoa</taxon>
        <taxon>Ecdysozoa</taxon>
        <taxon>Nematoda</taxon>
        <taxon>Chromadorea</taxon>
        <taxon>Rhabditida</taxon>
        <taxon>Tylenchina</taxon>
        <taxon>Panagrolaimomorpha</taxon>
        <taxon>Strongyloidoidea</taxon>
        <taxon>Steinernematidae</taxon>
        <taxon>Steinernema</taxon>
    </lineage>
</organism>
<dbReference type="Gene3D" id="3.40.50.1110">
    <property type="entry name" value="SGNH hydrolase"/>
    <property type="match status" value="1"/>
</dbReference>
<accession>A0A4U8UL04</accession>
<dbReference type="GO" id="GO:0016788">
    <property type="term" value="F:hydrolase activity, acting on ester bonds"/>
    <property type="evidence" value="ECO:0007669"/>
    <property type="project" value="InterPro"/>
</dbReference>
<name>A0A4U8UL04_STECR</name>
<evidence type="ECO:0008006" key="4">
    <source>
        <dbReference type="Google" id="ProtNLM"/>
    </source>
</evidence>
<dbReference type="SUPFAM" id="SSF52266">
    <property type="entry name" value="SGNH hydrolase"/>
    <property type="match status" value="1"/>
</dbReference>
<protein>
    <recommendedName>
        <fullName evidence="4">SGNH hydrolase-type esterase domain-containing protein</fullName>
    </recommendedName>
</protein>
<sequence length="302" mass="33912">MVSFQGLRLQTTRNATRSFGLLLAVMTALLLLMLVALGSVQAVHKPHSTECSSLVVFGDGFSDDGAEVSRQSHGFMRNSNGPVWAEYLNKDLECGEYQNYAYSGAKSGIDNFYFGNWSGVLWQVKTFLSRNLVLSNDVLVVLQTGGLIDMFSGEKSTETILDGIEEAVNLLASDVNSGTLLLLNLPDVSSAPGLNTIEQSDELKKTMLDMTSAINQKLRWMLIEKEAVLTDRRSNLKLKLFDLNDSIVNSMKNLNITRPFTYQNENTQAHDVHRYGYFDLWHPTSRVHYEVARKIRIFLEDQ</sequence>
<reference evidence="2 3" key="2">
    <citation type="journal article" date="2019" name="G3 (Bethesda)">
        <title>Hybrid Assembly of the Genome of the Entomopathogenic Nematode Steinernema carpocapsae Identifies the X-Chromosome.</title>
        <authorList>
            <person name="Serra L."/>
            <person name="Macchietto M."/>
            <person name="Macias-Munoz A."/>
            <person name="McGill C.J."/>
            <person name="Rodriguez I.M."/>
            <person name="Rodriguez B."/>
            <person name="Murad R."/>
            <person name="Mortazavi A."/>
        </authorList>
    </citation>
    <scope>NUCLEOTIDE SEQUENCE [LARGE SCALE GENOMIC DNA]</scope>
    <source>
        <strain evidence="2 3">ALL</strain>
    </source>
</reference>